<dbReference type="AlphaFoldDB" id="A0AAC9IWU8"/>
<dbReference type="Proteomes" id="UP000182945">
    <property type="component" value="Chromosome"/>
</dbReference>
<name>A0AAC9IWU8_VIRHA</name>
<dbReference type="GeneID" id="71513332"/>
<protein>
    <submittedName>
        <fullName evidence="2">Uncharacterized protein</fullName>
    </submittedName>
</protein>
<sequence>MGVTAMFLLLATITPFLLIQLKRPVFAVVQSVLLVGMWLYSFQIMFFTAPGVFSISWMMFYGSLIGAHVAWIMFIIALVEEKPATLQEN</sequence>
<evidence type="ECO:0000313" key="4">
    <source>
        <dbReference type="Proteomes" id="UP000182945"/>
    </source>
</evidence>
<feature type="transmembrane region" description="Helical" evidence="1">
    <location>
        <begin position="60"/>
        <end position="79"/>
    </location>
</feature>
<evidence type="ECO:0000313" key="5">
    <source>
        <dbReference type="Proteomes" id="UP000621631"/>
    </source>
</evidence>
<organism evidence="2 4">
    <name type="scientific">Virgibacillus halodenitrificans</name>
    <name type="common">Bacillus halodenitrificans</name>
    <dbReference type="NCBI Taxonomy" id="1482"/>
    <lineage>
        <taxon>Bacteria</taxon>
        <taxon>Bacillati</taxon>
        <taxon>Bacillota</taxon>
        <taxon>Bacilli</taxon>
        <taxon>Bacillales</taxon>
        <taxon>Bacillaceae</taxon>
        <taxon>Virgibacillus</taxon>
    </lineage>
</organism>
<reference evidence="2 4" key="1">
    <citation type="submission" date="2016-11" db="EMBL/GenBank/DDBJ databases">
        <title>Complete genome sequencing of Virgibacillus halodenitrificans PDB-F2.</title>
        <authorList>
            <person name="Sun Z."/>
            <person name="Zhou Y."/>
            <person name="Li H."/>
        </authorList>
    </citation>
    <scope>NUCLEOTIDE SEQUENCE [LARGE SCALE GENOMIC DNA]</scope>
    <source>
        <strain evidence="2 4">PDB-F2</strain>
    </source>
</reference>
<keyword evidence="1" id="KW-0472">Membrane</keyword>
<dbReference type="Proteomes" id="UP000621631">
    <property type="component" value="Unassembled WGS sequence"/>
</dbReference>
<accession>A0AAC9IWU8</accession>
<keyword evidence="1" id="KW-1133">Transmembrane helix</keyword>
<dbReference type="RefSeq" id="WP_019376931.1">
    <property type="nucleotide sequence ID" value="NZ_CP017962.1"/>
</dbReference>
<proteinExistence type="predicted"/>
<keyword evidence="1" id="KW-0812">Transmembrane</keyword>
<evidence type="ECO:0000313" key="2">
    <source>
        <dbReference type="EMBL" id="APC47192.1"/>
    </source>
</evidence>
<evidence type="ECO:0000256" key="1">
    <source>
        <dbReference type="SAM" id="Phobius"/>
    </source>
</evidence>
<reference evidence="3 5" key="2">
    <citation type="submission" date="2020-09" db="EMBL/GenBank/DDBJ databases">
        <title>Draft Genome Sequences of Oil-Oxidizing Bacteria Halomonas titanicae, Marinobacter lutaoensis, and Virgibacillus halodenitrificans Isolated from Highly Saline Environments.</title>
        <authorList>
            <person name="Grouzdev D.S."/>
            <person name="Sokolova D.S."/>
            <person name="Semenova E.M."/>
            <person name="Borzenkov I.A."/>
            <person name="Bidzhieva S.K."/>
            <person name="Poltaraus A.B."/>
            <person name="Nazina T.N."/>
        </authorList>
    </citation>
    <scope>NUCLEOTIDE SEQUENCE [LARGE SCALE GENOMIC DNA]</scope>
    <source>
        <strain evidence="3 5">VKM B-3472D</strain>
    </source>
</reference>
<evidence type="ECO:0000313" key="3">
    <source>
        <dbReference type="EMBL" id="MBD1223635.1"/>
    </source>
</evidence>
<dbReference type="EMBL" id="JACWEZ010000008">
    <property type="protein sequence ID" value="MBD1223635.1"/>
    <property type="molecule type" value="Genomic_DNA"/>
</dbReference>
<dbReference type="EMBL" id="CP017962">
    <property type="protein sequence ID" value="APC47192.1"/>
    <property type="molecule type" value="Genomic_DNA"/>
</dbReference>
<keyword evidence="5" id="KW-1185">Reference proteome</keyword>
<gene>
    <name evidence="2" type="ORF">BME96_02905</name>
    <name evidence="3" type="ORF">IC602_13605</name>
</gene>
<dbReference type="KEGG" id="vhl:BME96_02905"/>